<organism evidence="1 2">
    <name type="scientific">Mesorhizobium australicum</name>
    <dbReference type="NCBI Taxonomy" id="536018"/>
    <lineage>
        <taxon>Bacteria</taxon>
        <taxon>Pseudomonadati</taxon>
        <taxon>Pseudomonadota</taxon>
        <taxon>Alphaproteobacteria</taxon>
        <taxon>Hyphomicrobiales</taxon>
        <taxon>Phyllobacteriaceae</taxon>
        <taxon>Mesorhizobium</taxon>
    </lineage>
</organism>
<gene>
    <name evidence="1" type="ORF">NKI81_27695</name>
</gene>
<dbReference type="Proteomes" id="UP001480082">
    <property type="component" value="Unassembled WGS sequence"/>
</dbReference>
<reference evidence="1 2" key="1">
    <citation type="journal article" date="2024" name="Proc. Natl. Acad. Sci. U.S.A.">
        <title>The evolutionary genomics of adaptation to stress in wild rhizobium bacteria.</title>
        <authorList>
            <person name="Kehlet-Delgado H."/>
            <person name="Montoya A.P."/>
            <person name="Jensen K.T."/>
            <person name="Wendlandt C.E."/>
            <person name="Dexheimer C."/>
            <person name="Roberts M."/>
            <person name="Torres Martinez L."/>
            <person name="Friesen M.L."/>
            <person name="Griffitts J.S."/>
            <person name="Porter S.S."/>
        </authorList>
    </citation>
    <scope>NUCLEOTIDE SEQUENCE [LARGE SCALE GENOMIC DNA]</scope>
    <source>
        <strain evidence="1 2">M0468</strain>
    </source>
</reference>
<protein>
    <submittedName>
        <fullName evidence="1">Uncharacterized protein</fullName>
    </submittedName>
</protein>
<keyword evidence="2" id="KW-1185">Reference proteome</keyword>
<accession>A0ACC6T6Y2</accession>
<sequence>MVISRRACSCAGKVHELPVQGIDAFVELLPFGSHLDDERPDAATYGEVVIGEQFIERPIKPARPLGDDVAALQQDRPKLVD</sequence>
<proteinExistence type="predicted"/>
<name>A0ACC6T6Y2_9HYPH</name>
<evidence type="ECO:0000313" key="1">
    <source>
        <dbReference type="EMBL" id="MER9287675.1"/>
    </source>
</evidence>
<dbReference type="EMBL" id="JAMYRI010000023">
    <property type="protein sequence ID" value="MER9287675.1"/>
    <property type="molecule type" value="Genomic_DNA"/>
</dbReference>
<comment type="caution">
    <text evidence="1">The sequence shown here is derived from an EMBL/GenBank/DDBJ whole genome shotgun (WGS) entry which is preliminary data.</text>
</comment>
<evidence type="ECO:0000313" key="2">
    <source>
        <dbReference type="Proteomes" id="UP001480082"/>
    </source>
</evidence>